<evidence type="ECO:0000313" key="5">
    <source>
        <dbReference type="Proteomes" id="UP000676325"/>
    </source>
</evidence>
<comment type="caution">
    <text evidence="4">The sequence shown here is derived from an EMBL/GenBank/DDBJ whole genome shotgun (WGS) entry which is preliminary data.</text>
</comment>
<dbReference type="SMART" id="SM00116">
    <property type="entry name" value="CBS"/>
    <property type="match status" value="2"/>
</dbReference>
<keyword evidence="5" id="KW-1185">Reference proteome</keyword>
<dbReference type="RefSeq" id="WP_212519135.1">
    <property type="nucleotide sequence ID" value="NZ_JAGSOH010000047.1"/>
</dbReference>
<dbReference type="InterPro" id="IPR051257">
    <property type="entry name" value="Diverse_CBS-Domain"/>
</dbReference>
<dbReference type="PROSITE" id="PS51371">
    <property type="entry name" value="CBS"/>
    <property type="match status" value="2"/>
</dbReference>
<evidence type="ECO:0000259" key="3">
    <source>
        <dbReference type="PROSITE" id="PS51371"/>
    </source>
</evidence>
<name>A0A941ECB7_9ACTN</name>
<gene>
    <name evidence="4" type="ORF">KDK95_16880</name>
</gene>
<organism evidence="4 5">
    <name type="scientific">Actinospica acidithermotolerans</name>
    <dbReference type="NCBI Taxonomy" id="2828514"/>
    <lineage>
        <taxon>Bacteria</taxon>
        <taxon>Bacillati</taxon>
        <taxon>Actinomycetota</taxon>
        <taxon>Actinomycetes</taxon>
        <taxon>Catenulisporales</taxon>
        <taxon>Actinospicaceae</taxon>
        <taxon>Actinospica</taxon>
    </lineage>
</organism>
<dbReference type="PANTHER" id="PTHR43080">
    <property type="entry name" value="CBS DOMAIN-CONTAINING PROTEIN CBSX3, MITOCHONDRIAL"/>
    <property type="match status" value="1"/>
</dbReference>
<dbReference type="Proteomes" id="UP000676325">
    <property type="component" value="Unassembled WGS sequence"/>
</dbReference>
<feature type="domain" description="CBS" evidence="3">
    <location>
        <begin position="9"/>
        <end position="67"/>
    </location>
</feature>
<evidence type="ECO:0000256" key="1">
    <source>
        <dbReference type="ARBA" id="ARBA00023122"/>
    </source>
</evidence>
<dbReference type="AlphaFoldDB" id="A0A941ECB7"/>
<keyword evidence="1 2" id="KW-0129">CBS domain</keyword>
<feature type="domain" description="CBS" evidence="3">
    <location>
        <begin position="73"/>
        <end position="131"/>
    </location>
</feature>
<reference evidence="4" key="1">
    <citation type="submission" date="2021-04" db="EMBL/GenBank/DDBJ databases">
        <title>Genome based classification of Actinospica acidithermotolerans sp. nov., an actinobacterium isolated from an Indonesian hot spring.</title>
        <authorList>
            <person name="Kusuma A.B."/>
            <person name="Putra K.E."/>
            <person name="Nafisah S."/>
            <person name="Loh J."/>
            <person name="Nouioui I."/>
            <person name="Goodfellow M."/>
        </authorList>
    </citation>
    <scope>NUCLEOTIDE SEQUENCE</scope>
    <source>
        <strain evidence="4">MGRD01-02</strain>
    </source>
</reference>
<protein>
    <submittedName>
        <fullName evidence="4">CBS domain-containing protein</fullName>
    </submittedName>
</protein>
<dbReference type="SUPFAM" id="SSF54631">
    <property type="entry name" value="CBS-domain pair"/>
    <property type="match status" value="1"/>
</dbReference>
<dbReference type="InterPro" id="IPR000644">
    <property type="entry name" value="CBS_dom"/>
</dbReference>
<dbReference type="EMBL" id="JAGSOH010000047">
    <property type="protein sequence ID" value="MBR7827993.1"/>
    <property type="molecule type" value="Genomic_DNA"/>
</dbReference>
<evidence type="ECO:0000256" key="2">
    <source>
        <dbReference type="PROSITE-ProRule" id="PRU00703"/>
    </source>
</evidence>
<dbReference type="Pfam" id="PF00571">
    <property type="entry name" value="CBS"/>
    <property type="match status" value="2"/>
</dbReference>
<dbReference type="InterPro" id="IPR046342">
    <property type="entry name" value="CBS_dom_sf"/>
</dbReference>
<accession>A0A941ECB7</accession>
<evidence type="ECO:0000313" key="4">
    <source>
        <dbReference type="EMBL" id="MBR7827993.1"/>
    </source>
</evidence>
<dbReference type="Gene3D" id="3.10.580.10">
    <property type="entry name" value="CBS-domain"/>
    <property type="match status" value="1"/>
</dbReference>
<dbReference type="PANTHER" id="PTHR43080:SF2">
    <property type="entry name" value="CBS DOMAIN-CONTAINING PROTEIN"/>
    <property type="match status" value="1"/>
</dbReference>
<proteinExistence type="predicted"/>
<sequence length="138" mass="14254">MAVTVSEIMADTPITARPTTSIAEVARIMRDEDVGVVLIGEGTDLIGLVTDRDLVVRSLAGGLGPDTPVRQACSDQLWSVAPETEVVRAAELMRKAAVRRLPVVEDGKAVGVVSLGDIAVLGAPDSVLGAISVALPNT</sequence>